<sequence length="252" mass="25091">MSVNDRTPQTAARRLLGRALVLAGTAVAGTSAALLIGQPAEAEPAAEPAQPGEVLAGSPLLSEAAALTEGAADLPAAAWDRVSPADPASFPLEGIDPLTLVPGEPVERLVTSDLDEEAAAPAPDGSDPEAAPAEALAAVPDQQPAAVAVADVRSPASEPSAPQADVPVRKSGQSVPVEPEDTSGPEFPQRNSTPPASTGCAGSTADGQQGTGLPGWYPAAPSADGALPDRRADDRDELLRGVPAPQPGATPD</sequence>
<evidence type="ECO:0000313" key="3">
    <source>
        <dbReference type="Proteomes" id="UP000274515"/>
    </source>
</evidence>
<comment type="caution">
    <text evidence="2">The sequence shown here is derived from an EMBL/GenBank/DDBJ whole genome shotgun (WGS) entry which is preliminary data.</text>
</comment>
<proteinExistence type="predicted"/>
<dbReference type="RefSeq" id="WP_125092537.1">
    <property type="nucleotide sequence ID" value="NZ_RSAA01000026.1"/>
</dbReference>
<feature type="compositionally biased region" description="Basic and acidic residues" evidence="1">
    <location>
        <begin position="227"/>
        <end position="239"/>
    </location>
</feature>
<evidence type="ECO:0000313" key="2">
    <source>
        <dbReference type="EMBL" id="RRO13714.1"/>
    </source>
</evidence>
<dbReference type="AlphaFoldDB" id="A0A426JKI0"/>
<keyword evidence="3" id="KW-1185">Reference proteome</keyword>
<accession>A0A426JKI0</accession>
<name>A0A426JKI0_9PSEU</name>
<dbReference type="EMBL" id="RSAA01000026">
    <property type="protein sequence ID" value="RRO13714.1"/>
    <property type="molecule type" value="Genomic_DNA"/>
</dbReference>
<feature type="compositionally biased region" description="Low complexity" evidence="1">
    <location>
        <begin position="119"/>
        <end position="152"/>
    </location>
</feature>
<dbReference type="OrthoDB" id="3694490at2"/>
<evidence type="ECO:0000256" key="1">
    <source>
        <dbReference type="SAM" id="MobiDB-lite"/>
    </source>
</evidence>
<dbReference type="Proteomes" id="UP000274515">
    <property type="component" value="Unassembled WGS sequence"/>
</dbReference>
<feature type="region of interest" description="Disordered" evidence="1">
    <location>
        <begin position="115"/>
        <end position="252"/>
    </location>
</feature>
<protein>
    <submittedName>
        <fullName evidence="2">Uncharacterized protein</fullName>
    </submittedName>
</protein>
<reference evidence="2 3" key="1">
    <citation type="submission" date="2018-11" db="EMBL/GenBank/DDBJ databases">
        <title>Saccharopolyspora rhizosphaerae sp. nov., an actinomycete isolated from rhizosphere soil in Thailand.</title>
        <authorList>
            <person name="Intra B."/>
            <person name="Euanorasetr J."/>
            <person name="Take A."/>
            <person name="Inahashi Y."/>
            <person name="Mori M."/>
            <person name="Panbangred W."/>
            <person name="Matsumoto A."/>
        </authorList>
    </citation>
    <scope>NUCLEOTIDE SEQUENCE [LARGE SCALE GENOMIC DNA]</scope>
    <source>
        <strain evidence="2 3">H219</strain>
    </source>
</reference>
<organism evidence="2 3">
    <name type="scientific">Saccharopolyspora rhizosphaerae</name>
    <dbReference type="NCBI Taxonomy" id="2492662"/>
    <lineage>
        <taxon>Bacteria</taxon>
        <taxon>Bacillati</taxon>
        <taxon>Actinomycetota</taxon>
        <taxon>Actinomycetes</taxon>
        <taxon>Pseudonocardiales</taxon>
        <taxon>Pseudonocardiaceae</taxon>
        <taxon>Saccharopolyspora</taxon>
    </lineage>
</organism>
<gene>
    <name evidence="2" type="ORF">EIL87_22270</name>
</gene>